<dbReference type="Proteomes" id="UP000218831">
    <property type="component" value="Unassembled WGS sequence"/>
</dbReference>
<evidence type="ECO:0000256" key="7">
    <source>
        <dbReference type="ARBA" id="ARBA00022777"/>
    </source>
</evidence>
<proteinExistence type="inferred from homology"/>
<protein>
    <recommendedName>
        <fullName evidence="3 12">Thymidylate kinase</fullName>
        <ecNumber evidence="2 12">2.7.4.9</ecNumber>
    </recommendedName>
    <alternativeName>
        <fullName evidence="9 12">dTMP kinase</fullName>
    </alternativeName>
</protein>
<evidence type="ECO:0000256" key="8">
    <source>
        <dbReference type="ARBA" id="ARBA00022840"/>
    </source>
</evidence>
<dbReference type="GO" id="GO:0006227">
    <property type="term" value="P:dUDP biosynthetic process"/>
    <property type="evidence" value="ECO:0007669"/>
    <property type="project" value="TreeGrafter"/>
</dbReference>
<dbReference type="GO" id="GO:0004798">
    <property type="term" value="F:dTMP kinase activity"/>
    <property type="evidence" value="ECO:0007669"/>
    <property type="project" value="UniProtKB-UniRule"/>
</dbReference>
<dbReference type="PANTHER" id="PTHR10344:SF4">
    <property type="entry name" value="UMP-CMP KINASE 2, MITOCHONDRIAL"/>
    <property type="match status" value="1"/>
</dbReference>
<evidence type="ECO:0000256" key="6">
    <source>
        <dbReference type="ARBA" id="ARBA00022741"/>
    </source>
</evidence>
<organism evidence="14 15">
    <name type="scientific">Fodinibius salipaludis</name>
    <dbReference type="NCBI Taxonomy" id="2032627"/>
    <lineage>
        <taxon>Bacteria</taxon>
        <taxon>Pseudomonadati</taxon>
        <taxon>Balneolota</taxon>
        <taxon>Balneolia</taxon>
        <taxon>Balneolales</taxon>
        <taxon>Balneolaceae</taxon>
        <taxon>Fodinibius</taxon>
    </lineage>
</organism>
<accession>A0A2A2GAW8</accession>
<dbReference type="EC" id="2.7.4.9" evidence="2 12"/>
<dbReference type="Pfam" id="PF02223">
    <property type="entry name" value="Thymidylate_kin"/>
    <property type="match status" value="1"/>
</dbReference>
<dbReference type="NCBIfam" id="TIGR00041">
    <property type="entry name" value="DTMP_kinase"/>
    <property type="match status" value="1"/>
</dbReference>
<dbReference type="CDD" id="cd01672">
    <property type="entry name" value="TMPK"/>
    <property type="match status" value="1"/>
</dbReference>
<comment type="caution">
    <text evidence="14">The sequence shown here is derived from an EMBL/GenBank/DDBJ whole genome shotgun (WGS) entry which is preliminary data.</text>
</comment>
<dbReference type="EMBL" id="NSKE01000006">
    <property type="protein sequence ID" value="PAU93989.1"/>
    <property type="molecule type" value="Genomic_DNA"/>
</dbReference>
<dbReference type="GO" id="GO:0005829">
    <property type="term" value="C:cytosol"/>
    <property type="evidence" value="ECO:0007669"/>
    <property type="project" value="TreeGrafter"/>
</dbReference>
<reference evidence="14 15" key="1">
    <citation type="submission" date="2017-08" db="EMBL/GenBank/DDBJ databases">
        <title>Aliifodinibius alkalisoli sp. nov., isolated from saline alkaline soil.</title>
        <authorList>
            <person name="Liu D."/>
            <person name="Zhang G."/>
        </authorList>
    </citation>
    <scope>NUCLEOTIDE SEQUENCE [LARGE SCALE GENOMIC DNA]</scope>
    <source>
        <strain evidence="14 15">WN023</strain>
    </source>
</reference>
<dbReference type="InterPro" id="IPR018095">
    <property type="entry name" value="Thymidylate_kin_CS"/>
</dbReference>
<feature type="domain" description="Thymidylate kinase-like" evidence="13">
    <location>
        <begin position="5"/>
        <end position="191"/>
    </location>
</feature>
<dbReference type="HAMAP" id="MF_00165">
    <property type="entry name" value="Thymidylate_kinase"/>
    <property type="match status" value="1"/>
</dbReference>
<dbReference type="InterPro" id="IPR027417">
    <property type="entry name" value="P-loop_NTPase"/>
</dbReference>
<keyword evidence="7 12" id="KW-0418">Kinase</keyword>
<gene>
    <name evidence="12 14" type="primary">tmk</name>
    <name evidence="14" type="ORF">CK503_10010</name>
</gene>
<dbReference type="GO" id="GO:0005524">
    <property type="term" value="F:ATP binding"/>
    <property type="evidence" value="ECO:0007669"/>
    <property type="project" value="UniProtKB-UniRule"/>
</dbReference>
<evidence type="ECO:0000313" key="14">
    <source>
        <dbReference type="EMBL" id="PAU93989.1"/>
    </source>
</evidence>
<comment type="similarity">
    <text evidence="1 12">Belongs to the thymidylate kinase family.</text>
</comment>
<name>A0A2A2GAW8_9BACT</name>
<evidence type="ECO:0000256" key="5">
    <source>
        <dbReference type="ARBA" id="ARBA00022727"/>
    </source>
</evidence>
<dbReference type="GO" id="GO:0006235">
    <property type="term" value="P:dTTP biosynthetic process"/>
    <property type="evidence" value="ECO:0007669"/>
    <property type="project" value="UniProtKB-UniRule"/>
</dbReference>
<evidence type="ECO:0000256" key="11">
    <source>
        <dbReference type="ARBA" id="ARBA00057735"/>
    </source>
</evidence>
<sequence length="201" mass="23181">MFITFEGIDGSGKSTQIEKLRHRLEKKGARVEVYRDPGGPIVSERIREILLNPDFQIDSVTELLLFSAARSQLMAENVMPGLKEGKVIILDRFFDSTTAYQGHGRESIPLQEIYKLNDIASHKRKPDLTIYMKLSLTDAKKRMAETKDRMELAGDDFFEKVIRGYDKLAEHEDRFFTVDATETVSEVHEQIWQCLNGRYYS</sequence>
<dbReference type="PROSITE" id="PS01331">
    <property type="entry name" value="THYMIDYLATE_KINASE"/>
    <property type="match status" value="1"/>
</dbReference>
<keyword evidence="8 12" id="KW-0067">ATP-binding</keyword>
<evidence type="ECO:0000256" key="9">
    <source>
        <dbReference type="ARBA" id="ARBA00029962"/>
    </source>
</evidence>
<dbReference type="InterPro" id="IPR039430">
    <property type="entry name" value="Thymidylate_kin-like_dom"/>
</dbReference>
<dbReference type="FunFam" id="3.40.50.300:FF:000225">
    <property type="entry name" value="Thymidylate kinase"/>
    <property type="match status" value="1"/>
</dbReference>
<keyword evidence="15" id="KW-1185">Reference proteome</keyword>
<evidence type="ECO:0000256" key="3">
    <source>
        <dbReference type="ARBA" id="ARBA00017144"/>
    </source>
</evidence>
<evidence type="ECO:0000313" key="15">
    <source>
        <dbReference type="Proteomes" id="UP000218831"/>
    </source>
</evidence>
<evidence type="ECO:0000259" key="13">
    <source>
        <dbReference type="Pfam" id="PF02223"/>
    </source>
</evidence>
<dbReference type="OrthoDB" id="9774907at2"/>
<dbReference type="AlphaFoldDB" id="A0A2A2GAW8"/>
<dbReference type="GO" id="GO:0006233">
    <property type="term" value="P:dTDP biosynthetic process"/>
    <property type="evidence" value="ECO:0007669"/>
    <property type="project" value="InterPro"/>
</dbReference>
<dbReference type="Gene3D" id="3.40.50.300">
    <property type="entry name" value="P-loop containing nucleotide triphosphate hydrolases"/>
    <property type="match status" value="1"/>
</dbReference>
<comment type="catalytic activity">
    <reaction evidence="10 12">
        <text>dTMP + ATP = dTDP + ADP</text>
        <dbReference type="Rhea" id="RHEA:13517"/>
        <dbReference type="ChEBI" id="CHEBI:30616"/>
        <dbReference type="ChEBI" id="CHEBI:58369"/>
        <dbReference type="ChEBI" id="CHEBI:63528"/>
        <dbReference type="ChEBI" id="CHEBI:456216"/>
        <dbReference type="EC" id="2.7.4.9"/>
    </reaction>
</comment>
<feature type="binding site" evidence="12">
    <location>
        <begin position="7"/>
        <end position="14"/>
    </location>
    <ligand>
        <name>ATP</name>
        <dbReference type="ChEBI" id="CHEBI:30616"/>
    </ligand>
</feature>
<keyword evidence="6 12" id="KW-0547">Nucleotide-binding</keyword>
<evidence type="ECO:0000256" key="10">
    <source>
        <dbReference type="ARBA" id="ARBA00048743"/>
    </source>
</evidence>
<evidence type="ECO:0000256" key="2">
    <source>
        <dbReference type="ARBA" id="ARBA00012980"/>
    </source>
</evidence>
<evidence type="ECO:0000256" key="4">
    <source>
        <dbReference type="ARBA" id="ARBA00022679"/>
    </source>
</evidence>
<dbReference type="InterPro" id="IPR018094">
    <property type="entry name" value="Thymidylate_kinase"/>
</dbReference>
<comment type="function">
    <text evidence="11 12">Phosphorylation of dTMP to form dTDP in both de novo and salvage pathways of dTTP synthesis.</text>
</comment>
<dbReference type="PANTHER" id="PTHR10344">
    <property type="entry name" value="THYMIDYLATE KINASE"/>
    <property type="match status" value="1"/>
</dbReference>
<keyword evidence="4 12" id="KW-0808">Transferase</keyword>
<evidence type="ECO:0000256" key="12">
    <source>
        <dbReference type="HAMAP-Rule" id="MF_00165"/>
    </source>
</evidence>
<dbReference type="RefSeq" id="WP_095606665.1">
    <property type="nucleotide sequence ID" value="NZ_NSKE01000006.1"/>
</dbReference>
<dbReference type="SUPFAM" id="SSF52540">
    <property type="entry name" value="P-loop containing nucleoside triphosphate hydrolases"/>
    <property type="match status" value="1"/>
</dbReference>
<evidence type="ECO:0000256" key="1">
    <source>
        <dbReference type="ARBA" id="ARBA00009776"/>
    </source>
</evidence>
<keyword evidence="5 12" id="KW-0545">Nucleotide biosynthesis</keyword>